<sequence>MNGELSKGQEVSNLIKYTNKTAMLTAFDDETFTQHVDRIIVFSREEIGFVLKCGITLRERM</sequence>
<gene>
    <name evidence="1" type="ORF">J2Z71_000621</name>
</gene>
<evidence type="ECO:0000313" key="1">
    <source>
        <dbReference type="EMBL" id="MBP2025096.1"/>
    </source>
</evidence>
<protein>
    <submittedName>
        <fullName evidence="1">Uncharacterized protein</fullName>
    </submittedName>
</protein>
<dbReference type="EMBL" id="JAGGLJ010000004">
    <property type="protein sequence ID" value="MBP2025096.1"/>
    <property type="molecule type" value="Genomic_DNA"/>
</dbReference>
<accession>A0ABS4KD57</accession>
<dbReference type="Proteomes" id="UP001519306">
    <property type="component" value="Unassembled WGS sequence"/>
</dbReference>
<reference evidence="1 2" key="1">
    <citation type="submission" date="2021-03" db="EMBL/GenBank/DDBJ databases">
        <title>Genomic Encyclopedia of Type Strains, Phase IV (KMG-IV): sequencing the most valuable type-strain genomes for metagenomic binning, comparative biology and taxonomic classification.</title>
        <authorList>
            <person name="Goeker M."/>
        </authorList>
    </citation>
    <scope>NUCLEOTIDE SEQUENCE [LARGE SCALE GENOMIC DNA]</scope>
    <source>
        <strain evidence="1 2">DSM 27563</strain>
    </source>
</reference>
<dbReference type="RefSeq" id="WP_245311156.1">
    <property type="nucleotide sequence ID" value="NZ_JAGGLJ010000004.1"/>
</dbReference>
<name>A0ABS4KD57_9FIRM</name>
<evidence type="ECO:0000313" key="2">
    <source>
        <dbReference type="Proteomes" id="UP001519306"/>
    </source>
</evidence>
<proteinExistence type="predicted"/>
<keyword evidence="2" id="KW-1185">Reference proteome</keyword>
<comment type="caution">
    <text evidence="1">The sequence shown here is derived from an EMBL/GenBank/DDBJ whole genome shotgun (WGS) entry which is preliminary data.</text>
</comment>
<organism evidence="1 2">
    <name type="scientific">Peptoniphilus stercorisuis</name>
    <dbReference type="NCBI Taxonomy" id="1436965"/>
    <lineage>
        <taxon>Bacteria</taxon>
        <taxon>Bacillati</taxon>
        <taxon>Bacillota</taxon>
        <taxon>Tissierellia</taxon>
        <taxon>Tissierellales</taxon>
        <taxon>Peptoniphilaceae</taxon>
        <taxon>Peptoniphilus</taxon>
    </lineage>
</organism>